<dbReference type="Pfam" id="PF03372">
    <property type="entry name" value="Exo_endo_phos"/>
    <property type="match status" value="1"/>
</dbReference>
<feature type="domain" description="Endonuclease/exonuclease/phosphatase" evidence="2">
    <location>
        <begin position="109"/>
        <end position="315"/>
    </location>
</feature>
<keyword evidence="1" id="KW-0812">Transmembrane</keyword>
<sequence length="324" mass="35169" precursor="true">MRLILTLASLFLRGTALMFALIGAITGLACLGGAFSDRLDALTHLAPAWLGCGLVGLVLGAIFARDVERKAIVGLSLAAIVALGALMGPELLAAGRRPAGAPTPTLKLVQFNVWAENHDPAATLDWIRAQKADVVLLEEGGGASWRIVKGLRATYPYAISCDGKRYCDTWIFSRFPIVQHRGFYQDHLPLAGAWATLRHPGGNFTVAATHFVWPIPAGRQQAQSRLLVAELKPFPRDSLIVTGDFNSTPWSWSLRRQDKALGLERRTRALASWPTGDFSRVARAPFPILPIDHVYAGKAWTTVSVERGPSLGSDHRPVVVTLSR</sequence>
<keyword evidence="3" id="KW-0255">Endonuclease</keyword>
<dbReference type="GO" id="GO:0004519">
    <property type="term" value="F:endonuclease activity"/>
    <property type="evidence" value="ECO:0007669"/>
    <property type="project" value="UniProtKB-KW"/>
</dbReference>
<dbReference type="EMBL" id="CP000927">
    <property type="protein sequence ID" value="ABZ71317.1"/>
    <property type="molecule type" value="Genomic_DNA"/>
</dbReference>
<evidence type="ECO:0000259" key="2">
    <source>
        <dbReference type="Pfam" id="PF03372"/>
    </source>
</evidence>
<dbReference type="KEGG" id="cak:Caul_2189"/>
<keyword evidence="3" id="KW-0540">Nuclease</keyword>
<dbReference type="HOGENOM" id="CLU_052333_0_1_5"/>
<evidence type="ECO:0000313" key="3">
    <source>
        <dbReference type="EMBL" id="ABZ71317.1"/>
    </source>
</evidence>
<feature type="transmembrane region" description="Helical" evidence="1">
    <location>
        <begin position="46"/>
        <end position="64"/>
    </location>
</feature>
<feature type="transmembrane region" description="Helical" evidence="1">
    <location>
        <begin position="71"/>
        <end position="88"/>
    </location>
</feature>
<accession>B0T8H4</accession>
<keyword evidence="1" id="KW-0472">Membrane</keyword>
<dbReference type="STRING" id="366602.Caul_2189"/>
<dbReference type="AlphaFoldDB" id="B0T8H4"/>
<dbReference type="eggNOG" id="COG3021">
    <property type="taxonomic scope" value="Bacteria"/>
</dbReference>
<dbReference type="GO" id="GO:0004527">
    <property type="term" value="F:exonuclease activity"/>
    <property type="evidence" value="ECO:0007669"/>
    <property type="project" value="UniProtKB-KW"/>
</dbReference>
<evidence type="ECO:0000256" key="1">
    <source>
        <dbReference type="SAM" id="Phobius"/>
    </source>
</evidence>
<keyword evidence="3" id="KW-0378">Hydrolase</keyword>
<keyword evidence="1" id="KW-1133">Transmembrane helix</keyword>
<dbReference type="PROSITE" id="PS51257">
    <property type="entry name" value="PROKAR_LIPOPROTEIN"/>
    <property type="match status" value="1"/>
</dbReference>
<dbReference type="SUPFAM" id="SSF56219">
    <property type="entry name" value="DNase I-like"/>
    <property type="match status" value="1"/>
</dbReference>
<dbReference type="InterPro" id="IPR036691">
    <property type="entry name" value="Endo/exonu/phosph_ase_sf"/>
</dbReference>
<dbReference type="InterPro" id="IPR005135">
    <property type="entry name" value="Endo/exonuclease/phosphatase"/>
</dbReference>
<protein>
    <submittedName>
        <fullName evidence="3">Endonuclease/exonuclease/phosphatase</fullName>
    </submittedName>
</protein>
<dbReference type="OrthoDB" id="3808618at2"/>
<reference evidence="3" key="1">
    <citation type="submission" date="2008-01" db="EMBL/GenBank/DDBJ databases">
        <title>Complete sequence of chromosome of Caulobacter sp. K31.</title>
        <authorList>
            <consortium name="US DOE Joint Genome Institute"/>
            <person name="Copeland A."/>
            <person name="Lucas S."/>
            <person name="Lapidus A."/>
            <person name="Barry K."/>
            <person name="Glavina del Rio T."/>
            <person name="Dalin E."/>
            <person name="Tice H."/>
            <person name="Pitluck S."/>
            <person name="Bruce D."/>
            <person name="Goodwin L."/>
            <person name="Thompson L.S."/>
            <person name="Brettin T."/>
            <person name="Detter J.C."/>
            <person name="Han C."/>
            <person name="Schmutz J."/>
            <person name="Larimer F."/>
            <person name="Land M."/>
            <person name="Hauser L."/>
            <person name="Kyrpides N."/>
            <person name="Kim E."/>
            <person name="Stephens C."/>
            <person name="Richardson P."/>
        </authorList>
    </citation>
    <scope>NUCLEOTIDE SEQUENCE [LARGE SCALE GENOMIC DNA]</scope>
    <source>
        <strain evidence="3">K31</strain>
    </source>
</reference>
<dbReference type="Gene3D" id="3.60.10.10">
    <property type="entry name" value="Endonuclease/exonuclease/phosphatase"/>
    <property type="match status" value="1"/>
</dbReference>
<gene>
    <name evidence="3" type="ordered locus">Caul_2189</name>
</gene>
<organism evidence="3">
    <name type="scientific">Caulobacter sp. (strain K31)</name>
    <dbReference type="NCBI Taxonomy" id="366602"/>
    <lineage>
        <taxon>Bacteria</taxon>
        <taxon>Pseudomonadati</taxon>
        <taxon>Pseudomonadota</taxon>
        <taxon>Alphaproteobacteria</taxon>
        <taxon>Caulobacterales</taxon>
        <taxon>Caulobacteraceae</taxon>
        <taxon>Caulobacter</taxon>
    </lineage>
</organism>
<keyword evidence="3" id="KW-0269">Exonuclease</keyword>
<name>B0T8H4_CAUSK</name>
<proteinExistence type="predicted"/>